<keyword evidence="2" id="KW-0560">Oxidoreductase</keyword>
<protein>
    <submittedName>
        <fullName evidence="6">3-hydroxybutyryl-coA dehydrogenase</fullName>
    </submittedName>
</protein>
<dbReference type="PATRIC" id="fig|1288963.3.peg.2944"/>
<dbReference type="GO" id="GO:0070403">
    <property type="term" value="F:NAD+ binding"/>
    <property type="evidence" value="ECO:0007669"/>
    <property type="project" value="InterPro"/>
</dbReference>
<organism evidence="6 7">
    <name type="scientific">Lunatimonas lonarensis</name>
    <dbReference type="NCBI Taxonomy" id="1232681"/>
    <lineage>
        <taxon>Bacteria</taxon>
        <taxon>Pseudomonadati</taxon>
        <taxon>Bacteroidota</taxon>
        <taxon>Cytophagia</taxon>
        <taxon>Cytophagales</taxon>
        <taxon>Cyclobacteriaceae</taxon>
    </lineage>
</organism>
<dbReference type="InterPro" id="IPR022694">
    <property type="entry name" value="3-OHacyl-CoA_DH"/>
</dbReference>
<gene>
    <name evidence="6" type="ORF">ADIS_2953</name>
</gene>
<keyword evidence="7" id="KW-1185">Reference proteome</keyword>
<evidence type="ECO:0000313" key="7">
    <source>
        <dbReference type="Proteomes" id="UP000013909"/>
    </source>
</evidence>
<comment type="similarity">
    <text evidence="1">Belongs to the 3-hydroxyacyl-CoA dehydrogenase family.</text>
</comment>
<dbReference type="EMBL" id="AQHR01000085">
    <property type="protein sequence ID" value="EON76503.1"/>
    <property type="molecule type" value="Genomic_DNA"/>
</dbReference>
<dbReference type="GO" id="GO:0006631">
    <property type="term" value="P:fatty acid metabolic process"/>
    <property type="evidence" value="ECO:0007669"/>
    <property type="project" value="InterPro"/>
</dbReference>
<name>R7ZR20_9BACT</name>
<evidence type="ECO:0000256" key="2">
    <source>
        <dbReference type="ARBA" id="ARBA00023002"/>
    </source>
</evidence>
<evidence type="ECO:0000259" key="4">
    <source>
        <dbReference type="Pfam" id="PF00725"/>
    </source>
</evidence>
<feature type="domain" description="3-hydroxyacyl-CoA dehydrogenase NAD binding" evidence="5">
    <location>
        <begin position="2"/>
        <end position="176"/>
    </location>
</feature>
<dbReference type="Gene3D" id="3.40.50.720">
    <property type="entry name" value="NAD(P)-binding Rossmann-like Domain"/>
    <property type="match status" value="1"/>
</dbReference>
<dbReference type="Pfam" id="PF02737">
    <property type="entry name" value="3HCDH_N"/>
    <property type="match status" value="1"/>
</dbReference>
<dbReference type="SUPFAM" id="SSF51735">
    <property type="entry name" value="NAD(P)-binding Rossmann-fold domains"/>
    <property type="match status" value="1"/>
</dbReference>
<dbReference type="InterPro" id="IPR006176">
    <property type="entry name" value="3-OHacyl-CoA_DH_NAD-bd"/>
</dbReference>
<sequence length="327" mass="36799">MVGLGLMGSSITACMLIAGHSVIGLEPVLENLPASEGRIRTYLEIAWEKGLVPKKAEEYMANLVLTDCYEKLRPASIVIESVKEDLEIKRAVFAKIDQAVERDAIISSNTSAIPISDLQEFVSNPARFFGLHWMQPAHTTRFLEIICGQKSDHSLADYLYKLAEKWDKEPVLVKKDIRGFIGNRLMYAMYREALHLVEGGYATIEDVDRACRNVAGYFIPMVGVFRWMDMTGIGAYHTVMKELFPTLSNAHGPNSLINNIVENGGNGIFNGRGFYSYTEEERALWEETYSRFTYEIRELALKYPHDVVSRKLGSPSPSDVDELDTPT</sequence>
<dbReference type="AlphaFoldDB" id="R7ZR20"/>
<evidence type="ECO:0000313" key="6">
    <source>
        <dbReference type="EMBL" id="EON76503.1"/>
    </source>
</evidence>
<dbReference type="Proteomes" id="UP000013909">
    <property type="component" value="Unassembled WGS sequence"/>
</dbReference>
<accession>R7ZR20</accession>
<dbReference type="InterPro" id="IPR006108">
    <property type="entry name" value="3HC_DH_C"/>
</dbReference>
<dbReference type="InterPro" id="IPR013328">
    <property type="entry name" value="6PGD_dom2"/>
</dbReference>
<feature type="site" description="Important for catalytic activity" evidence="3">
    <location>
        <position position="132"/>
    </location>
</feature>
<evidence type="ECO:0000256" key="3">
    <source>
        <dbReference type="PIRSR" id="PIRSR000105-1"/>
    </source>
</evidence>
<dbReference type="Gene3D" id="1.10.1040.10">
    <property type="entry name" value="N-(1-d-carboxylethyl)-l-norvaline Dehydrogenase, domain 2"/>
    <property type="match status" value="1"/>
</dbReference>
<dbReference type="PIRSF" id="PIRSF000105">
    <property type="entry name" value="HCDH"/>
    <property type="match status" value="1"/>
</dbReference>
<dbReference type="SUPFAM" id="SSF48179">
    <property type="entry name" value="6-phosphogluconate dehydrogenase C-terminal domain-like"/>
    <property type="match status" value="1"/>
</dbReference>
<dbReference type="GO" id="GO:0016616">
    <property type="term" value="F:oxidoreductase activity, acting on the CH-OH group of donors, NAD or NADP as acceptor"/>
    <property type="evidence" value="ECO:0007669"/>
    <property type="project" value="InterPro"/>
</dbReference>
<comment type="caution">
    <text evidence="6">The sequence shown here is derived from an EMBL/GenBank/DDBJ whole genome shotgun (WGS) entry which is preliminary data.</text>
</comment>
<dbReference type="PANTHER" id="PTHR48075:SF5">
    <property type="entry name" value="3-HYDROXYBUTYRYL-COA DEHYDROGENASE"/>
    <property type="match status" value="1"/>
</dbReference>
<dbReference type="InterPro" id="IPR008927">
    <property type="entry name" value="6-PGluconate_DH-like_C_sf"/>
</dbReference>
<dbReference type="Pfam" id="PF00725">
    <property type="entry name" value="3HCDH"/>
    <property type="match status" value="1"/>
</dbReference>
<proteinExistence type="inferred from homology"/>
<dbReference type="InterPro" id="IPR036291">
    <property type="entry name" value="NAD(P)-bd_dom_sf"/>
</dbReference>
<dbReference type="STRING" id="1232681.ADIS_2953"/>
<evidence type="ECO:0000259" key="5">
    <source>
        <dbReference type="Pfam" id="PF02737"/>
    </source>
</evidence>
<dbReference type="PROSITE" id="PS00067">
    <property type="entry name" value="3HCDH"/>
    <property type="match status" value="1"/>
</dbReference>
<reference evidence="6 7" key="1">
    <citation type="submission" date="2013-02" db="EMBL/GenBank/DDBJ databases">
        <title>A novel strain isolated from Lonar lake, Maharashtra, India.</title>
        <authorList>
            <person name="Singh A."/>
        </authorList>
    </citation>
    <scope>NUCLEOTIDE SEQUENCE [LARGE SCALE GENOMIC DNA]</scope>
    <source>
        <strain evidence="6 7">AK24</strain>
    </source>
</reference>
<dbReference type="PANTHER" id="PTHR48075">
    <property type="entry name" value="3-HYDROXYACYL-COA DEHYDROGENASE FAMILY PROTEIN"/>
    <property type="match status" value="1"/>
</dbReference>
<feature type="domain" description="3-hydroxyacyl-CoA dehydrogenase C-terminal" evidence="4">
    <location>
        <begin position="179"/>
        <end position="277"/>
    </location>
</feature>
<evidence type="ECO:0000256" key="1">
    <source>
        <dbReference type="ARBA" id="ARBA00009463"/>
    </source>
</evidence>
<dbReference type="InterPro" id="IPR006180">
    <property type="entry name" value="3-OHacyl-CoA_DH_CS"/>
</dbReference>